<dbReference type="Gene3D" id="3.40.50.720">
    <property type="entry name" value="NAD(P)-binding Rossmann-like Domain"/>
    <property type="match status" value="1"/>
</dbReference>
<dbReference type="SMART" id="SM00829">
    <property type="entry name" value="PKS_ER"/>
    <property type="match status" value="1"/>
</dbReference>
<keyword evidence="2" id="KW-0560">Oxidoreductase</keyword>
<dbReference type="PANTHER" id="PTHR45348">
    <property type="entry name" value="HYPOTHETICAL OXIDOREDUCTASE (EUROFUNG)"/>
    <property type="match status" value="1"/>
</dbReference>
<organism evidence="5 6">
    <name type="scientific">Apiospora marii</name>
    <dbReference type="NCBI Taxonomy" id="335849"/>
    <lineage>
        <taxon>Eukaryota</taxon>
        <taxon>Fungi</taxon>
        <taxon>Dikarya</taxon>
        <taxon>Ascomycota</taxon>
        <taxon>Pezizomycotina</taxon>
        <taxon>Sordariomycetes</taxon>
        <taxon>Xylariomycetidae</taxon>
        <taxon>Amphisphaeriales</taxon>
        <taxon>Apiosporaceae</taxon>
        <taxon>Apiospora</taxon>
    </lineage>
</organism>
<evidence type="ECO:0000313" key="6">
    <source>
        <dbReference type="Proteomes" id="UP001396898"/>
    </source>
</evidence>
<gene>
    <name evidence="5" type="ORF">PG991_010293</name>
</gene>
<feature type="region of interest" description="Disordered" evidence="3">
    <location>
        <begin position="149"/>
        <end position="173"/>
    </location>
</feature>
<reference evidence="5 6" key="1">
    <citation type="submission" date="2023-01" db="EMBL/GenBank/DDBJ databases">
        <title>Analysis of 21 Apiospora genomes using comparative genomics revels a genus with tremendous synthesis potential of carbohydrate active enzymes and secondary metabolites.</title>
        <authorList>
            <person name="Sorensen T."/>
        </authorList>
    </citation>
    <scope>NUCLEOTIDE SEQUENCE [LARGE SCALE GENOMIC DNA]</scope>
    <source>
        <strain evidence="5 6">CBS 20057</strain>
    </source>
</reference>
<accession>A0ABR1RIA5</accession>
<protein>
    <submittedName>
        <fullName evidence="5">Alcohol dehydrogenase</fullName>
    </submittedName>
</protein>
<sequence length="380" mass="40114">MSSNTTTHLAAVSLGKNQPLEVQSRPTPRPGPGELLVLQEYPTVIGFDMAGLVLEVGDDVPKDDSTPGGISFQPGITRVVAHSASFWRSWAPDYGIFQERCLIPWQHATPLPEDGMSWNHAATLPVAVVVALNAWGSLGFTVPTFASASNNSPSTPAGSANPIARGGEGAPMKSPKREALLIWGASSSVGTMGVQTAQLIREDPSSPVAAVYATSGPANSKYVESLGADRVFDYKDHGVVDAIVAAARDDGLAIRHCFLAMGQLALCQAVLQAFLIKNEEGGEKQKQKAVIGSAPPLPVNADVVDGVETVFLQPSTEEGEGLEQLRYWMATWLKESLERGLVRPSPEPRVVGKGLGAIDAGLDMVLQGVSCTKLVVEIGE</sequence>
<proteinExistence type="inferred from homology"/>
<dbReference type="InterPro" id="IPR047122">
    <property type="entry name" value="Trans-enoyl_RdTase-like"/>
</dbReference>
<feature type="region of interest" description="Disordered" evidence="3">
    <location>
        <begin position="1"/>
        <end position="32"/>
    </location>
</feature>
<feature type="domain" description="Enoyl reductase (ER)" evidence="4">
    <location>
        <begin position="15"/>
        <end position="376"/>
    </location>
</feature>
<dbReference type="PANTHER" id="PTHR45348:SF2">
    <property type="entry name" value="ZINC-TYPE ALCOHOL DEHYDROGENASE-LIKE PROTEIN C2E1P3.01"/>
    <property type="match status" value="1"/>
</dbReference>
<comment type="caution">
    <text evidence="5">The sequence shown here is derived from an EMBL/GenBank/DDBJ whole genome shotgun (WGS) entry which is preliminary data.</text>
</comment>
<dbReference type="InterPro" id="IPR036291">
    <property type="entry name" value="NAD(P)-bd_dom_sf"/>
</dbReference>
<dbReference type="SUPFAM" id="SSF51735">
    <property type="entry name" value="NAD(P)-binding Rossmann-fold domains"/>
    <property type="match status" value="1"/>
</dbReference>
<dbReference type="InterPro" id="IPR011032">
    <property type="entry name" value="GroES-like_sf"/>
</dbReference>
<evidence type="ECO:0000256" key="1">
    <source>
        <dbReference type="ARBA" id="ARBA00008072"/>
    </source>
</evidence>
<feature type="compositionally biased region" description="Low complexity" evidence="3">
    <location>
        <begin position="149"/>
        <end position="162"/>
    </location>
</feature>
<name>A0ABR1RIA5_9PEZI</name>
<dbReference type="SUPFAM" id="SSF50129">
    <property type="entry name" value="GroES-like"/>
    <property type="match status" value="1"/>
</dbReference>
<dbReference type="Gene3D" id="3.90.180.10">
    <property type="entry name" value="Medium-chain alcohol dehydrogenases, catalytic domain"/>
    <property type="match status" value="1"/>
</dbReference>
<keyword evidence="6" id="KW-1185">Reference proteome</keyword>
<evidence type="ECO:0000313" key="5">
    <source>
        <dbReference type="EMBL" id="KAK8012918.1"/>
    </source>
</evidence>
<evidence type="ECO:0000256" key="3">
    <source>
        <dbReference type="SAM" id="MobiDB-lite"/>
    </source>
</evidence>
<dbReference type="InterPro" id="IPR020843">
    <property type="entry name" value="ER"/>
</dbReference>
<comment type="similarity">
    <text evidence="1">Belongs to the zinc-containing alcohol dehydrogenase family.</text>
</comment>
<evidence type="ECO:0000259" key="4">
    <source>
        <dbReference type="SMART" id="SM00829"/>
    </source>
</evidence>
<dbReference type="Proteomes" id="UP001396898">
    <property type="component" value="Unassembled WGS sequence"/>
</dbReference>
<evidence type="ECO:0000256" key="2">
    <source>
        <dbReference type="ARBA" id="ARBA00023002"/>
    </source>
</evidence>
<dbReference type="EMBL" id="JAQQWI010000015">
    <property type="protein sequence ID" value="KAK8012918.1"/>
    <property type="molecule type" value="Genomic_DNA"/>
</dbReference>